<proteinExistence type="predicted"/>
<comment type="caution">
    <text evidence="2">The sequence shown here is derived from an EMBL/GenBank/DDBJ whole genome shotgun (WGS) entry which is preliminary data.</text>
</comment>
<dbReference type="Proteomes" id="UP000290759">
    <property type="component" value="Unassembled WGS sequence"/>
</dbReference>
<reference evidence="2 3" key="2">
    <citation type="submission" date="2019-02" db="EMBL/GenBank/DDBJ databases">
        <title>'Lichenibacterium ramalinii' gen. nov. sp. nov., 'Lichenibacterium minor' gen. nov. sp. nov.</title>
        <authorList>
            <person name="Pankratov T."/>
        </authorList>
    </citation>
    <scope>NUCLEOTIDE SEQUENCE [LARGE SCALE GENOMIC DNA]</scope>
    <source>
        <strain evidence="2 3">RmlP026</strain>
    </source>
</reference>
<dbReference type="OrthoDB" id="10015029at2"/>
<dbReference type="AlphaFoldDB" id="A0A4Q2U3X4"/>
<evidence type="ECO:0000313" key="3">
    <source>
        <dbReference type="Proteomes" id="UP000290759"/>
    </source>
</evidence>
<dbReference type="EMBL" id="QYBB01000018">
    <property type="protein sequence ID" value="RYC31032.1"/>
    <property type="molecule type" value="Genomic_DNA"/>
</dbReference>
<evidence type="ECO:0000256" key="1">
    <source>
        <dbReference type="SAM" id="Phobius"/>
    </source>
</evidence>
<keyword evidence="3" id="KW-1185">Reference proteome</keyword>
<name>A0A4Q2U3X4_9HYPH</name>
<gene>
    <name evidence="2" type="ORF">D3273_15980</name>
</gene>
<evidence type="ECO:0000313" key="2">
    <source>
        <dbReference type="EMBL" id="RYC31032.1"/>
    </source>
</evidence>
<sequence>MDRDTYRRARWAVLGISLAICLLAYTHAIPLVFGEAASCMIPLVWASDAYRDEKRLMFAVAATLLLVTALPLLHLARRG</sequence>
<keyword evidence="1" id="KW-1133">Transmembrane helix</keyword>
<accession>A0A4Q2U3X4</accession>
<reference evidence="2 3" key="1">
    <citation type="submission" date="2018-12" db="EMBL/GenBank/DDBJ databases">
        <authorList>
            <person name="Grouzdev D.S."/>
            <person name="Krutkina M.S."/>
        </authorList>
    </citation>
    <scope>NUCLEOTIDE SEQUENCE [LARGE SCALE GENOMIC DNA]</scope>
    <source>
        <strain evidence="2 3">RmlP026</strain>
    </source>
</reference>
<dbReference type="RefSeq" id="WP_129227886.1">
    <property type="nucleotide sequence ID" value="NZ_QYBB01000018.1"/>
</dbReference>
<keyword evidence="1" id="KW-0812">Transmembrane</keyword>
<keyword evidence="1" id="KW-0472">Membrane</keyword>
<protein>
    <submittedName>
        <fullName evidence="2">Uncharacterized protein</fullName>
    </submittedName>
</protein>
<feature type="transmembrane region" description="Helical" evidence="1">
    <location>
        <begin position="56"/>
        <end position="76"/>
    </location>
</feature>
<organism evidence="2 3">
    <name type="scientific">Lichenibacterium minor</name>
    <dbReference type="NCBI Taxonomy" id="2316528"/>
    <lineage>
        <taxon>Bacteria</taxon>
        <taxon>Pseudomonadati</taxon>
        <taxon>Pseudomonadota</taxon>
        <taxon>Alphaproteobacteria</taxon>
        <taxon>Hyphomicrobiales</taxon>
        <taxon>Lichenihabitantaceae</taxon>
        <taxon>Lichenibacterium</taxon>
    </lineage>
</organism>